<dbReference type="EMBL" id="MU826869">
    <property type="protein sequence ID" value="KAJ7370279.1"/>
    <property type="molecule type" value="Genomic_DNA"/>
</dbReference>
<dbReference type="SUPFAM" id="SSF52540">
    <property type="entry name" value="P-loop containing nucleoside triphosphate hydrolases"/>
    <property type="match status" value="1"/>
</dbReference>
<dbReference type="AlphaFoldDB" id="A0A9W9YX19"/>
<dbReference type="InterPro" id="IPR000157">
    <property type="entry name" value="TIR_dom"/>
</dbReference>
<dbReference type="Pfam" id="PF13676">
    <property type="entry name" value="TIR_2"/>
    <property type="match status" value="1"/>
</dbReference>
<proteinExistence type="predicted"/>
<protein>
    <recommendedName>
        <fullName evidence="1">TIR domain-containing protein</fullName>
    </recommendedName>
</protein>
<dbReference type="Proteomes" id="UP001163046">
    <property type="component" value="Unassembled WGS sequence"/>
</dbReference>
<evidence type="ECO:0000313" key="2">
    <source>
        <dbReference type="EMBL" id="KAJ7370279.1"/>
    </source>
</evidence>
<accession>A0A9W9YX19</accession>
<reference evidence="2" key="1">
    <citation type="submission" date="2023-01" db="EMBL/GenBank/DDBJ databases">
        <title>Genome assembly of the deep-sea coral Lophelia pertusa.</title>
        <authorList>
            <person name="Herrera S."/>
            <person name="Cordes E."/>
        </authorList>
    </citation>
    <scope>NUCLEOTIDE SEQUENCE</scope>
    <source>
        <strain evidence="2">USNM1676648</strain>
        <tissue evidence="2">Polyp</tissue>
    </source>
</reference>
<keyword evidence="3" id="KW-1185">Reference proteome</keyword>
<evidence type="ECO:0000313" key="3">
    <source>
        <dbReference type="Proteomes" id="UP001163046"/>
    </source>
</evidence>
<feature type="domain" description="TIR" evidence="1">
    <location>
        <begin position="536"/>
        <end position="629"/>
    </location>
</feature>
<comment type="caution">
    <text evidence="2">The sequence shown here is derived from an EMBL/GenBank/DDBJ whole genome shotgun (WGS) entry which is preliminary data.</text>
</comment>
<evidence type="ECO:0000259" key="1">
    <source>
        <dbReference type="Pfam" id="PF13676"/>
    </source>
</evidence>
<dbReference type="Gene3D" id="3.40.50.300">
    <property type="entry name" value="P-loop containing nucleotide triphosphate hydrolases"/>
    <property type="match status" value="1"/>
</dbReference>
<dbReference type="GO" id="GO:0007165">
    <property type="term" value="P:signal transduction"/>
    <property type="evidence" value="ECO:0007669"/>
    <property type="project" value="InterPro"/>
</dbReference>
<gene>
    <name evidence="2" type="ORF">OS493_033359</name>
</gene>
<sequence length="703" mass="78581">MSQSVADTSTEGVHVACWRPFKSGIESIDLGTDVDKKMLSLTVDMWDCGGRMCLQGVHPLFLCEQSLYAIVFNVHDPFKVDAVIRWMLFMRSKAPASPFILVGTHADSSEDRGALCDEVLQAVKKADANCRQEFQAEIDMLRDLRQEKCVESRINRLESLVQNWSKLPEEVYFVSTLKGKGMTELQHAVTQMLMDSELFPHLAEDISPSIIYLYGAILQLRESNAVLLSWDHYLQLASDAGITDADIEQATAVLEFKGCILVLNIPSSFQNQNQGPSRTVCVNPSTLLNCIAGVLCETDPREYVPKFVKAGKVEKFWPTGAKPNDWTLRAAIDDIVTKGLVRESVLPLCFQIPSLLDEQELQSIIGLFRSLGFLVEGAPKGNYDVELVMSQYKSCSVFKRYYVPLMTKLPADLKDTAVWPSSLPEGNIQVGWCYKFRDHVTVDCTRMLIGACANLKPSCELCVYWNSGVILKVGPLTVRMSRDNSTLDVIGRCKVTNGSKQALNMMWFVLAKFFYGIETLLMNFKGICPMVKSLLYISYHPDQQHEVKLLKQFLDLAGFDCLGDWVLAGKTGQELSERRRNLISGSSLFVAFITPQYLDWSRATQDVNTALSQNKPQVSVLFDKSTWNPEGHELGDLLKSHGVCLDLSAGSGSALSHQYDQGQVNELISYCYGALYGTGDIHPPEPPRTPEHETQVRSRVLFL</sequence>
<dbReference type="Pfam" id="PF08477">
    <property type="entry name" value="Roc"/>
    <property type="match status" value="1"/>
</dbReference>
<organism evidence="2 3">
    <name type="scientific">Desmophyllum pertusum</name>
    <dbReference type="NCBI Taxonomy" id="174260"/>
    <lineage>
        <taxon>Eukaryota</taxon>
        <taxon>Metazoa</taxon>
        <taxon>Cnidaria</taxon>
        <taxon>Anthozoa</taxon>
        <taxon>Hexacorallia</taxon>
        <taxon>Scleractinia</taxon>
        <taxon>Caryophylliina</taxon>
        <taxon>Caryophylliidae</taxon>
        <taxon>Desmophyllum</taxon>
    </lineage>
</organism>
<name>A0A9W9YX19_9CNID</name>
<dbReference type="OrthoDB" id="10257471at2759"/>
<dbReference type="InterPro" id="IPR027417">
    <property type="entry name" value="P-loop_NTPase"/>
</dbReference>